<gene>
    <name evidence="3" type="ORF">SKAU_G00192520</name>
</gene>
<dbReference type="InterPro" id="IPR010326">
    <property type="entry name" value="EXOC3/Sec6"/>
</dbReference>
<feature type="compositionally biased region" description="Acidic residues" evidence="2">
    <location>
        <begin position="69"/>
        <end position="78"/>
    </location>
</feature>
<dbReference type="EMBL" id="JAINUF010000006">
    <property type="protein sequence ID" value="KAJ8356458.1"/>
    <property type="molecule type" value="Genomic_DNA"/>
</dbReference>
<organism evidence="3 4">
    <name type="scientific">Synaphobranchus kaupii</name>
    <name type="common">Kaup's arrowtooth eel</name>
    <dbReference type="NCBI Taxonomy" id="118154"/>
    <lineage>
        <taxon>Eukaryota</taxon>
        <taxon>Metazoa</taxon>
        <taxon>Chordata</taxon>
        <taxon>Craniata</taxon>
        <taxon>Vertebrata</taxon>
        <taxon>Euteleostomi</taxon>
        <taxon>Actinopterygii</taxon>
        <taxon>Neopterygii</taxon>
        <taxon>Teleostei</taxon>
        <taxon>Anguilliformes</taxon>
        <taxon>Synaphobranchidae</taxon>
        <taxon>Synaphobranchus</taxon>
    </lineage>
</organism>
<protein>
    <recommendedName>
        <fullName evidence="5">Tumor necrosis factor alpha-induced protein 2</fullName>
    </recommendedName>
</protein>
<dbReference type="OrthoDB" id="190098at2759"/>
<evidence type="ECO:0000313" key="4">
    <source>
        <dbReference type="Proteomes" id="UP001152622"/>
    </source>
</evidence>
<dbReference type="GO" id="GO:0051601">
    <property type="term" value="P:exocyst localization"/>
    <property type="evidence" value="ECO:0007669"/>
    <property type="project" value="TreeGrafter"/>
</dbReference>
<evidence type="ECO:0008006" key="5">
    <source>
        <dbReference type="Google" id="ProtNLM"/>
    </source>
</evidence>
<sequence length="717" mass="81959">MNDHPAEEVRTLKDGSGNGAAILEQPPVTSSAETHKHGKYKIKLPKFKKGPSSPSDAIDTVDSASPIDDLTEDVEAANDDSGSGAAALEQSLVTSSAENHKRKYKFKLPKFRKGPRDPTAAIDTVDSASPIELSVKENIKQGRLKEAGRLLITREEYLFQWGAGQEGVEREGREKEKDELQEDYETFLVQMWLAIQNSFTDEPGNLEALRSAVSLIVQEEEQDQRWQEKAGVEAPVWRPQRCRHTHDALLQVMVEKRMECVEDVGVAERLSSSLKKEVCNMGKQLHVDLLKVVRDVKACYPAKFNVCKTYALLYHQAFSNRLVKMAEFDLDLDDLVYLLCWVHTYYPIDILKHKELEKDIDSEALGPLLPKAVVSLLEEKYLSQKEGQMGAWMSNALTKEEDRWRSSVLPELLLDYYFSSIAIDVIQVVDAAVKETKAIFGDLSRAQRIVCQLEIFLTRYKKSLEEFMKAKHVNTKAVLKANLASMEQLKEYLEKNMDLLPEEKYKRCLTLLEDMENCAYSYFSDIIHTELKVQYKQLWTQAWLVGGSRQLVELLESHIWDCRELKPTCQRELVSRLHVQVLLEYVRRMMKGKIKLKDKEHQEEAASLLCEDSKILNSTFAEAGSEQRWLQDILPKIAEVLRLQDPGAIQLEVITLAQYYHDLSDKHISALLHLKNLPSSHIKMIKQSLAVNRSSGTPENTRSFFSRVHLPKWNTKI</sequence>
<keyword evidence="4" id="KW-1185">Reference proteome</keyword>
<dbReference type="Gene3D" id="1.10.357.70">
    <property type="entry name" value="Exocyst complex component Sec6, C-terminal domain"/>
    <property type="match status" value="1"/>
</dbReference>
<feature type="region of interest" description="Disordered" evidence="2">
    <location>
        <begin position="1"/>
        <end position="87"/>
    </location>
</feature>
<dbReference type="GO" id="GO:0000149">
    <property type="term" value="F:SNARE binding"/>
    <property type="evidence" value="ECO:0007669"/>
    <property type="project" value="TreeGrafter"/>
</dbReference>
<name>A0A9Q1FEA5_SYNKA</name>
<feature type="compositionally biased region" description="Basic residues" evidence="2">
    <location>
        <begin position="36"/>
        <end position="49"/>
    </location>
</feature>
<dbReference type="PANTHER" id="PTHR21292:SF4">
    <property type="entry name" value="TUMOR NECROSIS FACTOR ALPHA-INDUCED PROTEIN 2"/>
    <property type="match status" value="1"/>
</dbReference>
<evidence type="ECO:0000256" key="2">
    <source>
        <dbReference type="SAM" id="MobiDB-lite"/>
    </source>
</evidence>
<evidence type="ECO:0000256" key="1">
    <source>
        <dbReference type="ARBA" id="ARBA00009447"/>
    </source>
</evidence>
<dbReference type="GO" id="GO:0006887">
    <property type="term" value="P:exocytosis"/>
    <property type="evidence" value="ECO:0007669"/>
    <property type="project" value="InterPro"/>
</dbReference>
<feature type="compositionally biased region" description="Basic and acidic residues" evidence="2">
    <location>
        <begin position="1"/>
        <end position="13"/>
    </location>
</feature>
<reference evidence="3" key="1">
    <citation type="journal article" date="2023" name="Science">
        <title>Genome structures resolve the early diversification of teleost fishes.</title>
        <authorList>
            <person name="Parey E."/>
            <person name="Louis A."/>
            <person name="Montfort J."/>
            <person name="Bouchez O."/>
            <person name="Roques C."/>
            <person name="Iampietro C."/>
            <person name="Lluch J."/>
            <person name="Castinel A."/>
            <person name="Donnadieu C."/>
            <person name="Desvignes T."/>
            <person name="Floi Bucao C."/>
            <person name="Jouanno E."/>
            <person name="Wen M."/>
            <person name="Mejri S."/>
            <person name="Dirks R."/>
            <person name="Jansen H."/>
            <person name="Henkel C."/>
            <person name="Chen W.J."/>
            <person name="Zahm M."/>
            <person name="Cabau C."/>
            <person name="Klopp C."/>
            <person name="Thompson A.W."/>
            <person name="Robinson-Rechavi M."/>
            <person name="Braasch I."/>
            <person name="Lecointre G."/>
            <person name="Bobe J."/>
            <person name="Postlethwait J.H."/>
            <person name="Berthelot C."/>
            <person name="Roest Crollius H."/>
            <person name="Guiguen Y."/>
        </authorList>
    </citation>
    <scope>NUCLEOTIDE SEQUENCE</scope>
    <source>
        <strain evidence="3">WJC10195</strain>
    </source>
</reference>
<dbReference type="Pfam" id="PF06046">
    <property type="entry name" value="Sec6"/>
    <property type="match status" value="1"/>
</dbReference>
<proteinExistence type="inferred from homology"/>
<comment type="caution">
    <text evidence="3">The sequence shown here is derived from an EMBL/GenBank/DDBJ whole genome shotgun (WGS) entry which is preliminary data.</text>
</comment>
<comment type="similarity">
    <text evidence="1">Belongs to the SEC6 family.</text>
</comment>
<dbReference type="PANTHER" id="PTHR21292">
    <property type="entry name" value="EXOCYST COMPLEX COMPONENT SEC6-RELATED"/>
    <property type="match status" value="1"/>
</dbReference>
<evidence type="ECO:0000313" key="3">
    <source>
        <dbReference type="EMBL" id="KAJ8356458.1"/>
    </source>
</evidence>
<dbReference type="GO" id="GO:0000145">
    <property type="term" value="C:exocyst"/>
    <property type="evidence" value="ECO:0007669"/>
    <property type="project" value="InterPro"/>
</dbReference>
<accession>A0A9Q1FEA5</accession>
<dbReference type="InterPro" id="IPR042532">
    <property type="entry name" value="EXOC3/Sec6_C"/>
</dbReference>
<dbReference type="Proteomes" id="UP001152622">
    <property type="component" value="Chromosome 6"/>
</dbReference>
<dbReference type="AlphaFoldDB" id="A0A9Q1FEA5"/>